<dbReference type="RefSeq" id="WP_105205737.1">
    <property type="nucleotide sequence ID" value="NZ_WKPO01000002.1"/>
</dbReference>
<protein>
    <submittedName>
        <fullName evidence="3">Flp pilus assembly protein CpaB</fullName>
    </submittedName>
</protein>
<feature type="compositionally biased region" description="Acidic residues" evidence="1">
    <location>
        <begin position="273"/>
        <end position="285"/>
    </location>
</feature>
<dbReference type="Proteomes" id="UP000429811">
    <property type="component" value="Unassembled WGS sequence"/>
</dbReference>
<comment type="caution">
    <text evidence="3">The sequence shown here is derived from an EMBL/GenBank/DDBJ whole genome shotgun (WGS) entry which is preliminary data.</text>
</comment>
<evidence type="ECO:0000313" key="4">
    <source>
        <dbReference type="Proteomes" id="UP000429811"/>
    </source>
</evidence>
<dbReference type="AlphaFoldDB" id="A0A6I2RA28"/>
<proteinExistence type="predicted"/>
<evidence type="ECO:0000256" key="1">
    <source>
        <dbReference type="SAM" id="MobiDB-lite"/>
    </source>
</evidence>
<evidence type="ECO:0000313" key="3">
    <source>
        <dbReference type="EMBL" id="MSB47631.1"/>
    </source>
</evidence>
<dbReference type="Pfam" id="PF16976">
    <property type="entry name" value="RcpC"/>
    <property type="match status" value="1"/>
</dbReference>
<feature type="region of interest" description="Disordered" evidence="1">
    <location>
        <begin position="247"/>
        <end position="285"/>
    </location>
</feature>
<feature type="region of interest" description="Disordered" evidence="1">
    <location>
        <begin position="173"/>
        <end position="194"/>
    </location>
</feature>
<feature type="domain" description="Flp pilus assembly protein RcpC/CpaB" evidence="2">
    <location>
        <begin position="114"/>
        <end position="223"/>
    </location>
</feature>
<dbReference type="GeneID" id="89521314"/>
<gene>
    <name evidence="3" type="ORF">GKE90_02800</name>
</gene>
<accession>A0A6I2RA28</accession>
<dbReference type="CDD" id="cd11614">
    <property type="entry name" value="SAF_CpaB_FlgA_like"/>
    <property type="match status" value="1"/>
</dbReference>
<organism evidence="3 4">
    <name type="scientific">Flavonifractor plautii</name>
    <name type="common">Fusobacterium plautii</name>
    <dbReference type="NCBI Taxonomy" id="292800"/>
    <lineage>
        <taxon>Bacteria</taxon>
        <taxon>Bacillati</taxon>
        <taxon>Bacillota</taxon>
        <taxon>Clostridia</taxon>
        <taxon>Eubacteriales</taxon>
        <taxon>Oscillospiraceae</taxon>
        <taxon>Flavonifractor</taxon>
    </lineage>
</organism>
<reference evidence="3 4" key="1">
    <citation type="journal article" date="2019" name="Nat. Med.">
        <title>A library of human gut bacterial isolates paired with longitudinal multiomics data enables mechanistic microbiome research.</title>
        <authorList>
            <person name="Poyet M."/>
            <person name="Groussin M."/>
            <person name="Gibbons S.M."/>
            <person name="Avila-Pacheco J."/>
            <person name="Jiang X."/>
            <person name="Kearney S.M."/>
            <person name="Perrotta A.R."/>
            <person name="Berdy B."/>
            <person name="Zhao S."/>
            <person name="Lieberman T.D."/>
            <person name="Swanson P.K."/>
            <person name="Smith M."/>
            <person name="Roesemann S."/>
            <person name="Alexander J.E."/>
            <person name="Rich S.A."/>
            <person name="Livny J."/>
            <person name="Vlamakis H."/>
            <person name="Clish C."/>
            <person name="Bullock K."/>
            <person name="Deik A."/>
            <person name="Scott J."/>
            <person name="Pierce K.A."/>
            <person name="Xavier R.J."/>
            <person name="Alm E.J."/>
        </authorList>
    </citation>
    <scope>NUCLEOTIDE SEQUENCE [LARGE SCALE GENOMIC DNA]</scope>
    <source>
        <strain evidence="3 4">BIOML-A5</strain>
    </source>
</reference>
<evidence type="ECO:0000259" key="2">
    <source>
        <dbReference type="Pfam" id="PF16976"/>
    </source>
</evidence>
<sequence>MNKNIFRSRTVIGAVCILLAVLVCFGITPLFNEGLKAQTEAVRVKAEVIPRGTYITADMVEVYTRGASGMEDSVATSLDEVVGRYTDVELRKNTDVNTAWLSSEPLTQYEYLTQLNGSKVAISVTIPTFAKGGSGKVEAGDIIMLFATDKDTGETTQPPELKYVEVLAATQSSGADKEYQAPVENEEEENPEETLPATITLLVNSEQAQLLAHLEESNSLHLAFVYRGARANAEKFLAAQDAFFAEPEVEAGGESSQPEAPVDAADGGQSTEGTEEQEVESADGE</sequence>
<name>A0A6I2RA28_FLAPL</name>
<dbReference type="EMBL" id="WKPO01000002">
    <property type="protein sequence ID" value="MSB47631.1"/>
    <property type="molecule type" value="Genomic_DNA"/>
</dbReference>
<dbReference type="InterPro" id="IPR031571">
    <property type="entry name" value="RcpC_dom"/>
</dbReference>